<dbReference type="PROSITE" id="PS50994">
    <property type="entry name" value="INTEGRASE"/>
    <property type="match status" value="1"/>
</dbReference>
<dbReference type="InterPro" id="IPR036397">
    <property type="entry name" value="RNaseH_sf"/>
</dbReference>
<evidence type="ECO:0000313" key="3">
    <source>
        <dbReference type="Proteomes" id="UP001553715"/>
    </source>
</evidence>
<feature type="domain" description="Integrase catalytic" evidence="1">
    <location>
        <begin position="162"/>
        <end position="331"/>
    </location>
</feature>
<dbReference type="Gene3D" id="3.30.420.10">
    <property type="entry name" value="Ribonuclease H-like superfamily/Ribonuclease H"/>
    <property type="match status" value="1"/>
</dbReference>
<accession>A0ABV3LKG3</accession>
<dbReference type="SUPFAM" id="SSF53098">
    <property type="entry name" value="Ribonuclease H-like"/>
    <property type="match status" value="1"/>
</dbReference>
<gene>
    <name evidence="2" type="ORF">AB0301_15185</name>
</gene>
<protein>
    <submittedName>
        <fullName evidence="2">Transposase family protein</fullName>
    </submittedName>
</protein>
<reference evidence="2 3" key="1">
    <citation type="submission" date="2024-06" db="EMBL/GenBank/DDBJ databases">
        <title>The Natural Products Discovery Center: Release of the First 8490 Sequenced Strains for Exploring Actinobacteria Biosynthetic Diversity.</title>
        <authorList>
            <person name="Kalkreuter E."/>
            <person name="Kautsar S.A."/>
            <person name="Yang D."/>
            <person name="Bader C.D."/>
            <person name="Teijaro C.N."/>
            <person name="Fluegel L."/>
            <person name="Davis C.M."/>
            <person name="Simpson J.R."/>
            <person name="Lauterbach L."/>
            <person name="Steele A.D."/>
            <person name="Gui C."/>
            <person name="Meng S."/>
            <person name="Li G."/>
            <person name="Viehrig K."/>
            <person name="Ye F."/>
            <person name="Su P."/>
            <person name="Kiefer A.F."/>
            <person name="Nichols A."/>
            <person name="Cepeda A.J."/>
            <person name="Yan W."/>
            <person name="Fan B."/>
            <person name="Jiang Y."/>
            <person name="Adhikari A."/>
            <person name="Zheng C.-J."/>
            <person name="Schuster L."/>
            <person name="Cowan T.M."/>
            <person name="Smanski M.J."/>
            <person name="Chevrette M.G."/>
            <person name="De Carvalho L.P.S."/>
            <person name="Shen B."/>
        </authorList>
    </citation>
    <scope>NUCLEOTIDE SEQUENCE [LARGE SCALE GENOMIC DNA]</scope>
    <source>
        <strain evidence="2 3">NPDC077434</strain>
    </source>
</reference>
<dbReference type="RefSeq" id="WP_200880960.1">
    <property type="nucleotide sequence ID" value="NZ_JBFBMH010000029.1"/>
</dbReference>
<dbReference type="Proteomes" id="UP001553715">
    <property type="component" value="Unassembled WGS sequence"/>
</dbReference>
<name>A0ABV3LKG3_9MICO</name>
<dbReference type="Pfam" id="PF00665">
    <property type="entry name" value="rve"/>
    <property type="match status" value="1"/>
</dbReference>
<dbReference type="EMBL" id="JBFBMH010000029">
    <property type="protein sequence ID" value="MEW1976401.1"/>
    <property type="molecule type" value="Genomic_DNA"/>
</dbReference>
<dbReference type="InterPro" id="IPR001584">
    <property type="entry name" value="Integrase_cat-core"/>
</dbReference>
<dbReference type="InterPro" id="IPR012337">
    <property type="entry name" value="RNaseH-like_sf"/>
</dbReference>
<sequence length="413" mass="46208">MAARRHVTNKLRAAYARAPKRDKARILDEVMATTGMGRSTARRMLTGPALPDPVEQLDRRKLRSKEYSDESRLLLAHVWALMGCPCGKYLVVMLELWLPLLAEAGDLDKPFATAQTLAELRLMSAATIDRYLAPARKSMQLRGISTTKPSPLLRNSIGLSKVGDAPATVPGVIEADTVAHCGPTFVGEFARTLTMTDLVTGWTENASIRNNASKWIVQAVADLEGMFPFPLRVFDSDNGSEFINHDVADWLQERDIAQTRSRPYKKNDQATVESTNNHVVRKHAFHWRYDTPEELILLNELWPLVSMRLNFFTPTKKPTGYATAASGRRVRLYDKPRTPWLRVLDSGLLTDEDAAAVQARIAGVNPADLTRRINQIQLRLIELSRDKTEALATARGLDMASLEPSIRRLQTTK</sequence>
<proteinExistence type="predicted"/>
<evidence type="ECO:0000259" key="1">
    <source>
        <dbReference type="PROSITE" id="PS50994"/>
    </source>
</evidence>
<organism evidence="2 3">
    <name type="scientific">Microbacterium profundi</name>
    <dbReference type="NCBI Taxonomy" id="450380"/>
    <lineage>
        <taxon>Bacteria</taxon>
        <taxon>Bacillati</taxon>
        <taxon>Actinomycetota</taxon>
        <taxon>Actinomycetes</taxon>
        <taxon>Micrococcales</taxon>
        <taxon>Microbacteriaceae</taxon>
        <taxon>Microbacterium</taxon>
    </lineage>
</organism>
<comment type="caution">
    <text evidence="2">The sequence shown here is derived from an EMBL/GenBank/DDBJ whole genome shotgun (WGS) entry which is preliminary data.</text>
</comment>
<evidence type="ECO:0000313" key="2">
    <source>
        <dbReference type="EMBL" id="MEW1976401.1"/>
    </source>
</evidence>
<keyword evidence="3" id="KW-1185">Reference proteome</keyword>